<feature type="chain" id="PRO_5025543654" evidence="1">
    <location>
        <begin position="23"/>
        <end position="99"/>
    </location>
</feature>
<dbReference type="AlphaFoldDB" id="A0A6B9VCW2"/>
<dbReference type="Gramene" id="arahy.Tifrunner.gnm2.ann2.Ah19g493200.1">
    <property type="protein sequence ID" value="arahy.Tifrunner.gnm2.ann2.Ah19g493200.1-CDS-1"/>
    <property type="gene ID" value="arahy.Tifrunner.gnm2.ann2.Ah19g493200"/>
</dbReference>
<sequence>MRMVALSIMALTVVAVLHGCMGELPSMCNVSIGDLMPCKPAVTPPNPLPPTKECCSVLSKADLKCLCTFKDSPLLPSLGIDPKLAMQLPQKCHLPDPQC</sequence>
<dbReference type="InterPro" id="IPR044741">
    <property type="entry name" value="NsLTP-like"/>
</dbReference>
<feature type="signal peptide" evidence="1">
    <location>
        <begin position="1"/>
        <end position="22"/>
    </location>
</feature>
<dbReference type="InterPro" id="IPR036312">
    <property type="entry name" value="Bifun_inhib/LTP/seed_sf"/>
</dbReference>
<dbReference type="InterPro" id="IPR016140">
    <property type="entry name" value="Bifunc_inhib/LTP/seed_store"/>
</dbReference>
<dbReference type="Gene3D" id="1.10.110.10">
    <property type="entry name" value="Plant lipid-transfer and hydrophobic proteins"/>
    <property type="match status" value="1"/>
</dbReference>
<dbReference type="PANTHER" id="PTHR33122:SF63">
    <property type="entry name" value="BIFUNCTIONAL INHIBITOR_PLANT LIPID TRANSFER PROTEIN_SEED STORAGE HELICAL DOMAIN-CONTAINING PROTEIN"/>
    <property type="match status" value="1"/>
</dbReference>
<keyword evidence="1" id="KW-0732">Signal</keyword>
<evidence type="ECO:0000259" key="2">
    <source>
        <dbReference type="SMART" id="SM00499"/>
    </source>
</evidence>
<dbReference type="Proteomes" id="UP000464620">
    <property type="component" value="Chromosome B09"/>
</dbReference>
<feature type="domain" description="Bifunctional inhibitor/plant lipid transfer protein/seed storage helical" evidence="2">
    <location>
        <begin position="28"/>
        <end position="99"/>
    </location>
</feature>
<dbReference type="SMR" id="A0A6B9VCW2"/>
<dbReference type="GO" id="GO:0009627">
    <property type="term" value="P:systemic acquired resistance"/>
    <property type="evidence" value="ECO:0007669"/>
    <property type="project" value="InterPro"/>
</dbReference>
<dbReference type="PANTHER" id="PTHR33122">
    <property type="entry name" value="LIPID BINDING PROTEIN-RELATED"/>
    <property type="match status" value="1"/>
</dbReference>
<dbReference type="Pfam" id="PF14368">
    <property type="entry name" value="LTP_2"/>
    <property type="match status" value="1"/>
</dbReference>
<dbReference type="InterPro" id="IPR039265">
    <property type="entry name" value="DIR1-like"/>
</dbReference>
<dbReference type="EMBL" id="CP031001">
    <property type="protein sequence ID" value="QHN79233.1"/>
    <property type="molecule type" value="Genomic_DNA"/>
</dbReference>
<accession>A0A6B9VCW2</accession>
<dbReference type="GO" id="GO:0005504">
    <property type="term" value="F:fatty acid binding"/>
    <property type="evidence" value="ECO:0007669"/>
    <property type="project" value="InterPro"/>
</dbReference>
<evidence type="ECO:0000313" key="4">
    <source>
        <dbReference type="Proteomes" id="UP000464620"/>
    </source>
</evidence>
<dbReference type="CDD" id="cd04660">
    <property type="entry name" value="nsLTP_like"/>
    <property type="match status" value="1"/>
</dbReference>
<dbReference type="SUPFAM" id="SSF47699">
    <property type="entry name" value="Bifunctional inhibitor/lipid-transfer protein/seed storage 2S albumin"/>
    <property type="match status" value="1"/>
</dbReference>
<organism evidence="3 4">
    <name type="scientific">Arachis hypogaea</name>
    <name type="common">Peanut</name>
    <dbReference type="NCBI Taxonomy" id="3818"/>
    <lineage>
        <taxon>Eukaryota</taxon>
        <taxon>Viridiplantae</taxon>
        <taxon>Streptophyta</taxon>
        <taxon>Embryophyta</taxon>
        <taxon>Tracheophyta</taxon>
        <taxon>Spermatophyta</taxon>
        <taxon>Magnoliopsida</taxon>
        <taxon>eudicotyledons</taxon>
        <taxon>Gunneridae</taxon>
        <taxon>Pentapetalae</taxon>
        <taxon>rosids</taxon>
        <taxon>fabids</taxon>
        <taxon>Fabales</taxon>
        <taxon>Fabaceae</taxon>
        <taxon>Papilionoideae</taxon>
        <taxon>50 kb inversion clade</taxon>
        <taxon>dalbergioids sensu lato</taxon>
        <taxon>Dalbergieae</taxon>
        <taxon>Pterocarpus clade</taxon>
        <taxon>Arachis</taxon>
    </lineage>
</organism>
<evidence type="ECO:0000256" key="1">
    <source>
        <dbReference type="SAM" id="SignalP"/>
    </source>
</evidence>
<name>A0A6B9VCW2_ARAHY</name>
<reference evidence="3 4" key="1">
    <citation type="submission" date="2020-01" db="EMBL/GenBank/DDBJ databases">
        <title>Genome sequence of Arachis hypogaea, cultivar Shitouqi.</title>
        <authorList>
            <person name="Zhuang W."/>
            <person name="Chen H."/>
            <person name="Varshney R."/>
            <person name="Wang D."/>
            <person name="Ming R."/>
        </authorList>
    </citation>
    <scope>NUCLEOTIDE SEQUENCE [LARGE SCALE GENOMIC DNA]</scope>
    <source>
        <tissue evidence="3">Young leaf</tissue>
    </source>
</reference>
<protein>
    <submittedName>
        <fullName evidence="3">Lipid-transfer protein</fullName>
    </submittedName>
</protein>
<evidence type="ECO:0000313" key="3">
    <source>
        <dbReference type="EMBL" id="QHN79233.1"/>
    </source>
</evidence>
<dbReference type="SMART" id="SM00499">
    <property type="entry name" value="AAI"/>
    <property type="match status" value="1"/>
</dbReference>
<proteinExistence type="predicted"/>
<gene>
    <name evidence="3" type="ORF">DS421_19g668340</name>
</gene>